<proteinExistence type="predicted"/>
<evidence type="ECO:0000256" key="1">
    <source>
        <dbReference type="SAM" id="SignalP"/>
    </source>
</evidence>
<organism evidence="2 3">
    <name type="scientific">Gemmata palustris</name>
    <dbReference type="NCBI Taxonomy" id="2822762"/>
    <lineage>
        <taxon>Bacteria</taxon>
        <taxon>Pseudomonadati</taxon>
        <taxon>Planctomycetota</taxon>
        <taxon>Planctomycetia</taxon>
        <taxon>Gemmatales</taxon>
        <taxon>Gemmataceae</taxon>
        <taxon>Gemmata</taxon>
    </lineage>
</organism>
<keyword evidence="1" id="KW-0732">Signal</keyword>
<dbReference type="RefSeq" id="WP_210653348.1">
    <property type="nucleotide sequence ID" value="NZ_JAGKQQ010000001.1"/>
</dbReference>
<feature type="chain" id="PRO_5046385989" evidence="1">
    <location>
        <begin position="20"/>
        <end position="122"/>
    </location>
</feature>
<comment type="caution">
    <text evidence="2">The sequence shown here is derived from an EMBL/GenBank/DDBJ whole genome shotgun (WGS) entry which is preliminary data.</text>
</comment>
<protein>
    <submittedName>
        <fullName evidence="2">TIGR03066 family protein</fullName>
    </submittedName>
</protein>
<feature type="signal peptide" evidence="1">
    <location>
        <begin position="1"/>
        <end position="19"/>
    </location>
</feature>
<evidence type="ECO:0000313" key="2">
    <source>
        <dbReference type="EMBL" id="MBP3955258.1"/>
    </source>
</evidence>
<sequence>MRTLLGLGIVLAVVCGANAADEKKLDEKKLVGKWEPVKPKKGEAMVMEFTKDGKLTVTGDMGGKEVKIEGTYKLDGDKLTFALKFMDLDIKETVTLTKLTDDEMEGKDKDGKVESFKKVKAK</sequence>
<keyword evidence="3" id="KW-1185">Reference proteome</keyword>
<name>A0ABS5BQW2_9BACT</name>
<accession>A0ABS5BQW2</accession>
<evidence type="ECO:0000313" key="3">
    <source>
        <dbReference type="Proteomes" id="UP000676565"/>
    </source>
</evidence>
<gene>
    <name evidence="2" type="ORF">J8F10_08190</name>
</gene>
<dbReference type="NCBIfam" id="TIGR03066">
    <property type="entry name" value="Gem_osc_para_1"/>
    <property type="match status" value="1"/>
</dbReference>
<dbReference type="EMBL" id="JAGKQQ010000001">
    <property type="protein sequence ID" value="MBP3955258.1"/>
    <property type="molecule type" value="Genomic_DNA"/>
</dbReference>
<dbReference type="Proteomes" id="UP000676565">
    <property type="component" value="Unassembled WGS sequence"/>
</dbReference>
<reference evidence="2 3" key="1">
    <citation type="submission" date="2021-04" db="EMBL/GenBank/DDBJ databases">
        <authorList>
            <person name="Ivanova A."/>
        </authorList>
    </citation>
    <scope>NUCLEOTIDE SEQUENCE [LARGE SCALE GENOMIC DNA]</scope>
    <source>
        <strain evidence="2 3">G18</strain>
    </source>
</reference>